<evidence type="ECO:0000313" key="9">
    <source>
        <dbReference type="EMBL" id="KKY28330.1"/>
    </source>
</evidence>
<keyword evidence="5 7" id="KW-0676">Redox-active center</keyword>
<dbReference type="CDD" id="cd03013">
    <property type="entry name" value="PRX5_like"/>
    <property type="match status" value="1"/>
</dbReference>
<dbReference type="GO" id="GO:0042744">
    <property type="term" value="P:hydrogen peroxide catabolic process"/>
    <property type="evidence" value="ECO:0007669"/>
    <property type="project" value="TreeGrafter"/>
</dbReference>
<organism evidence="9 10">
    <name type="scientific">Diplodia seriata</name>
    <dbReference type="NCBI Taxonomy" id="420778"/>
    <lineage>
        <taxon>Eukaryota</taxon>
        <taxon>Fungi</taxon>
        <taxon>Dikarya</taxon>
        <taxon>Ascomycota</taxon>
        <taxon>Pezizomycotina</taxon>
        <taxon>Dothideomycetes</taxon>
        <taxon>Dothideomycetes incertae sedis</taxon>
        <taxon>Botryosphaeriales</taxon>
        <taxon>Botryosphaeriaceae</taxon>
        <taxon>Diplodia</taxon>
    </lineage>
</organism>
<dbReference type="PANTHER" id="PTHR10430">
    <property type="entry name" value="PEROXIREDOXIN"/>
    <property type="match status" value="1"/>
</dbReference>
<name>A0A0G2HJ05_9PEZI</name>
<dbReference type="Pfam" id="PF08534">
    <property type="entry name" value="Redoxin"/>
    <property type="match status" value="1"/>
</dbReference>
<evidence type="ECO:0000259" key="8">
    <source>
        <dbReference type="Pfam" id="PF08534"/>
    </source>
</evidence>
<feature type="active site" description="Cysteine sulfenic acid (-SOH) intermediate" evidence="6">
    <location>
        <position position="72"/>
    </location>
</feature>
<proteinExistence type="inferred from homology"/>
<dbReference type="GO" id="GO:0005739">
    <property type="term" value="C:mitochondrion"/>
    <property type="evidence" value="ECO:0007669"/>
    <property type="project" value="TreeGrafter"/>
</dbReference>
<dbReference type="InterPro" id="IPR013740">
    <property type="entry name" value="Redoxin"/>
</dbReference>
<reference evidence="9 10" key="2">
    <citation type="submission" date="2015-05" db="EMBL/GenBank/DDBJ databases">
        <title>Distinctive expansion of gene families associated with plant cell wall degradation and secondary metabolism in the genomes of grapevine trunk pathogens.</title>
        <authorList>
            <person name="Lawrence D.P."/>
            <person name="Travadon R."/>
            <person name="Rolshausen P.E."/>
            <person name="Baumgartner K."/>
        </authorList>
    </citation>
    <scope>NUCLEOTIDE SEQUENCE [LARGE SCALE GENOMIC DNA]</scope>
    <source>
        <strain evidence="9">DS831</strain>
    </source>
</reference>
<gene>
    <name evidence="9" type="ORF">UCDDS831_g00300</name>
</gene>
<evidence type="ECO:0000256" key="3">
    <source>
        <dbReference type="ARBA" id="ARBA00022862"/>
    </source>
</evidence>
<evidence type="ECO:0000313" key="10">
    <source>
        <dbReference type="Proteomes" id="UP000034182"/>
    </source>
</evidence>
<evidence type="ECO:0000256" key="6">
    <source>
        <dbReference type="PIRSR" id="PIRSR637944-1"/>
    </source>
</evidence>
<dbReference type="FunFam" id="3.40.30.10:FF:000159">
    <property type="entry name" value="Peroxiredoxin"/>
    <property type="match status" value="1"/>
</dbReference>
<evidence type="ECO:0000256" key="2">
    <source>
        <dbReference type="ARBA" id="ARBA00022559"/>
    </source>
</evidence>
<keyword evidence="4 7" id="KW-0560">Oxidoreductase</keyword>
<comment type="similarity">
    <text evidence="1 7">Belongs to the peroxiredoxin family. Prx5 subfamily.</text>
</comment>
<protein>
    <submittedName>
        <fullName evidence="9">Putative tsa family protein</fullName>
    </submittedName>
</protein>
<dbReference type="Proteomes" id="UP000034182">
    <property type="component" value="Unassembled WGS sequence"/>
</dbReference>
<dbReference type="GO" id="GO:0005829">
    <property type="term" value="C:cytosol"/>
    <property type="evidence" value="ECO:0007669"/>
    <property type="project" value="TreeGrafter"/>
</dbReference>
<dbReference type="EMBL" id="LAQI01000010">
    <property type="protein sequence ID" value="KKY28330.1"/>
    <property type="molecule type" value="Genomic_DNA"/>
</dbReference>
<reference evidence="9 10" key="1">
    <citation type="submission" date="2015-03" db="EMBL/GenBank/DDBJ databases">
        <authorList>
            <person name="Morales-Cruz A."/>
            <person name="Amrine K.C."/>
            <person name="Cantu D."/>
        </authorList>
    </citation>
    <scope>NUCLEOTIDE SEQUENCE [LARGE SCALE GENOMIC DNA]</scope>
    <source>
        <strain evidence="9">DS831</strain>
    </source>
</reference>
<evidence type="ECO:0000256" key="7">
    <source>
        <dbReference type="RuleBase" id="RU366011"/>
    </source>
</evidence>
<accession>A0A0G2HJ05</accession>
<dbReference type="GO" id="GO:0045454">
    <property type="term" value="P:cell redox homeostasis"/>
    <property type="evidence" value="ECO:0007669"/>
    <property type="project" value="TreeGrafter"/>
</dbReference>
<dbReference type="GO" id="GO:0005777">
    <property type="term" value="C:peroxisome"/>
    <property type="evidence" value="ECO:0007669"/>
    <property type="project" value="TreeGrafter"/>
</dbReference>
<dbReference type="SUPFAM" id="SSF52833">
    <property type="entry name" value="Thioredoxin-like"/>
    <property type="match status" value="1"/>
</dbReference>
<sequence>MLAARRIPAALPRLVRPRAAQFHASARAHVRVGDAVPDVELMEASPGNKLSIAKQLKGKGLPLTAKREGPACSSSHVPGYISHPKLSTAGQVFVVSVNDPFVMKAWGDVLDPAGKSGIRFIADPAGAFTKALDLSFDSRAIFGNERSKRYALVIEDGKVKEAHVEPDNTGVDVSAANKVLG</sequence>
<evidence type="ECO:0000256" key="1">
    <source>
        <dbReference type="ARBA" id="ARBA00010505"/>
    </source>
</evidence>
<comment type="caution">
    <text evidence="9">The sequence shown here is derived from an EMBL/GenBank/DDBJ whole genome shotgun (WGS) entry which is preliminary data.</text>
</comment>
<dbReference type="GO" id="GO:0034599">
    <property type="term" value="P:cellular response to oxidative stress"/>
    <property type="evidence" value="ECO:0007669"/>
    <property type="project" value="InterPro"/>
</dbReference>
<dbReference type="InterPro" id="IPR037944">
    <property type="entry name" value="PRX5-like"/>
</dbReference>
<feature type="domain" description="Redoxin" evidence="8">
    <location>
        <begin position="32"/>
        <end position="180"/>
    </location>
</feature>
<comment type="function">
    <text evidence="7">Thiol-specific peroxidase that catalyzes the reduction of hydrogen peroxide and organic hydroperoxides to water and alcohols, respectively. Plays a role in cell protection against oxidative stress by detoxifying peroxides.</text>
</comment>
<evidence type="ECO:0000256" key="5">
    <source>
        <dbReference type="ARBA" id="ARBA00023284"/>
    </source>
</evidence>
<dbReference type="Gene3D" id="3.40.30.10">
    <property type="entry name" value="Glutaredoxin"/>
    <property type="match status" value="1"/>
</dbReference>
<dbReference type="GO" id="GO:0008379">
    <property type="term" value="F:thioredoxin peroxidase activity"/>
    <property type="evidence" value="ECO:0007669"/>
    <property type="project" value="InterPro"/>
</dbReference>
<dbReference type="PANTHER" id="PTHR10430:SF39">
    <property type="entry name" value="PEROXISOMAL MEMBRANE ASSOCIATED PROTEIN 20"/>
    <property type="match status" value="1"/>
</dbReference>
<dbReference type="InterPro" id="IPR036249">
    <property type="entry name" value="Thioredoxin-like_sf"/>
</dbReference>
<keyword evidence="3 7" id="KW-0049">Antioxidant</keyword>
<keyword evidence="2 7" id="KW-0575">Peroxidase</keyword>
<dbReference type="AlphaFoldDB" id="A0A0G2HJ05"/>
<evidence type="ECO:0000256" key="4">
    <source>
        <dbReference type="ARBA" id="ARBA00023002"/>
    </source>
</evidence>